<dbReference type="HOGENOM" id="CLU_2192911_0_0_9"/>
<comment type="caution">
    <text evidence="1">The sequence shown here is derived from an EMBL/GenBank/DDBJ whole genome shotgun (WGS) entry which is preliminary data.</text>
</comment>
<dbReference type="PATRIC" id="fig|1158607.3.peg.5196"/>
<proteinExistence type="predicted"/>
<dbReference type="AlphaFoldDB" id="R2RSG2"/>
<evidence type="ECO:0000313" key="2">
    <source>
        <dbReference type="Proteomes" id="UP000013782"/>
    </source>
</evidence>
<protein>
    <recommendedName>
        <fullName evidence="3">HTH cro/C1-type domain-containing protein</fullName>
    </recommendedName>
</protein>
<evidence type="ECO:0000313" key="1">
    <source>
        <dbReference type="EMBL" id="EOH86300.1"/>
    </source>
</evidence>
<dbReference type="OrthoDB" id="2189092at2"/>
<dbReference type="EMBL" id="AJAQ01000054">
    <property type="protein sequence ID" value="EOH86300.1"/>
    <property type="molecule type" value="Genomic_DNA"/>
</dbReference>
<keyword evidence="2" id="KW-1185">Reference proteome</keyword>
<dbReference type="RefSeq" id="WP_010760141.1">
    <property type="nucleotide sequence ID" value="NZ_ASWD01000009.1"/>
</dbReference>
<evidence type="ECO:0008006" key="3">
    <source>
        <dbReference type="Google" id="ProtNLM"/>
    </source>
</evidence>
<organism evidence="1 2">
    <name type="scientific">Enterococcus pallens ATCC BAA-351</name>
    <dbReference type="NCBI Taxonomy" id="1158607"/>
    <lineage>
        <taxon>Bacteria</taxon>
        <taxon>Bacillati</taxon>
        <taxon>Bacillota</taxon>
        <taxon>Bacilli</taxon>
        <taxon>Lactobacillales</taxon>
        <taxon>Enterococcaceae</taxon>
        <taxon>Enterococcus</taxon>
    </lineage>
</organism>
<dbReference type="eggNOG" id="ENOG5032HQS">
    <property type="taxonomic scope" value="Bacteria"/>
</dbReference>
<accession>R2RSG2</accession>
<sequence>MQEGTKEFRNEFDRYVLKLLIREYYISRPELSKAIGLAQSFVREFDNGTRSFGNNALDQFEELVFSKYEPLLNLHEYELDQVRKRLESINTEEELEQFRINFDGLI</sequence>
<reference evidence="1 2" key="1">
    <citation type="submission" date="2013-02" db="EMBL/GenBank/DDBJ databases">
        <title>The Genome Sequence of Enterococcus pallens BAA-351.</title>
        <authorList>
            <consortium name="The Broad Institute Genome Sequencing Platform"/>
            <consortium name="The Broad Institute Genome Sequencing Center for Infectious Disease"/>
            <person name="Earl A.M."/>
            <person name="Gilmore M.S."/>
            <person name="Lebreton F."/>
            <person name="Walker B."/>
            <person name="Young S.K."/>
            <person name="Zeng Q."/>
            <person name="Gargeya S."/>
            <person name="Fitzgerald M."/>
            <person name="Haas B."/>
            <person name="Abouelleil A."/>
            <person name="Alvarado L."/>
            <person name="Arachchi H.M."/>
            <person name="Berlin A.M."/>
            <person name="Chapman S.B."/>
            <person name="Dewar J."/>
            <person name="Goldberg J."/>
            <person name="Griggs A."/>
            <person name="Gujja S."/>
            <person name="Hansen M."/>
            <person name="Howarth C."/>
            <person name="Imamovic A."/>
            <person name="Larimer J."/>
            <person name="McCowan C."/>
            <person name="Murphy C."/>
            <person name="Neiman D."/>
            <person name="Pearson M."/>
            <person name="Priest M."/>
            <person name="Roberts A."/>
            <person name="Saif S."/>
            <person name="Shea T."/>
            <person name="Sisk P."/>
            <person name="Sykes S."/>
            <person name="Wortman J."/>
            <person name="Nusbaum C."/>
            <person name="Birren B."/>
        </authorList>
    </citation>
    <scope>NUCLEOTIDE SEQUENCE [LARGE SCALE GENOMIC DNA]</scope>
    <source>
        <strain evidence="1 2">ATCC BAA-351</strain>
    </source>
</reference>
<gene>
    <name evidence="1" type="ORF">UAU_05222</name>
</gene>
<dbReference type="Proteomes" id="UP000013782">
    <property type="component" value="Unassembled WGS sequence"/>
</dbReference>
<name>R2RSG2_9ENTE</name>